<sequence>MTAPRIHIVTLGVSDLARSWRFYQALGWETSPASNENIVFLKGGSTVLALYSRSALAEDALTKDTPTGFAAVTLARNASSRAEVDEWFAQALAAGARAVKPPQEAFWGGYSGYLADPDEHLWEFTFNPYFVFDEHGNLALPDGNP</sequence>
<comment type="caution">
    <text evidence="2">The sequence shown here is derived from an EMBL/GenBank/DDBJ whole genome shotgun (WGS) entry which is preliminary data.</text>
</comment>
<feature type="domain" description="VOC" evidence="1">
    <location>
        <begin position="5"/>
        <end position="127"/>
    </location>
</feature>
<evidence type="ECO:0000313" key="3">
    <source>
        <dbReference type="Proteomes" id="UP000254711"/>
    </source>
</evidence>
<name>A0A370K2U1_9GAMM</name>
<dbReference type="InterPro" id="IPR004360">
    <property type="entry name" value="Glyas_Fos-R_dOase_dom"/>
</dbReference>
<evidence type="ECO:0000259" key="1">
    <source>
        <dbReference type="PROSITE" id="PS51819"/>
    </source>
</evidence>
<dbReference type="Gene3D" id="3.10.180.10">
    <property type="entry name" value="2,3-Dihydroxybiphenyl 1,2-Dioxygenase, domain 1"/>
    <property type="match status" value="1"/>
</dbReference>
<keyword evidence="3" id="KW-1185">Reference proteome</keyword>
<evidence type="ECO:0000313" key="2">
    <source>
        <dbReference type="EMBL" id="RDI96976.1"/>
    </source>
</evidence>
<organism evidence="2 3">
    <name type="scientific">Dyella solisilvae</name>
    <dbReference type="NCBI Taxonomy" id="1920168"/>
    <lineage>
        <taxon>Bacteria</taxon>
        <taxon>Pseudomonadati</taxon>
        <taxon>Pseudomonadota</taxon>
        <taxon>Gammaproteobacteria</taxon>
        <taxon>Lysobacterales</taxon>
        <taxon>Rhodanobacteraceae</taxon>
        <taxon>Dyella</taxon>
    </lineage>
</organism>
<dbReference type="PANTHER" id="PTHR36503">
    <property type="entry name" value="BLR2520 PROTEIN"/>
    <property type="match status" value="1"/>
</dbReference>
<accession>A0A370K2U1</accession>
<dbReference type="Proteomes" id="UP000254711">
    <property type="component" value="Unassembled WGS sequence"/>
</dbReference>
<dbReference type="AlphaFoldDB" id="A0A370K2U1"/>
<dbReference type="OrthoDB" id="4265398at2"/>
<dbReference type="InterPro" id="IPR037523">
    <property type="entry name" value="VOC_core"/>
</dbReference>
<dbReference type="RefSeq" id="WP_114826784.1">
    <property type="nucleotide sequence ID" value="NZ_QQSY01000008.1"/>
</dbReference>
<dbReference type="Pfam" id="PF00903">
    <property type="entry name" value="Glyoxalase"/>
    <property type="match status" value="1"/>
</dbReference>
<reference evidence="2 3" key="1">
    <citation type="submission" date="2018-07" db="EMBL/GenBank/DDBJ databases">
        <title>Dyella solisilvae sp. nov., isolated from the pine and broad-leaved mixed forest soil.</title>
        <authorList>
            <person name="Gao Z."/>
            <person name="Qiu L."/>
        </authorList>
    </citation>
    <scope>NUCLEOTIDE SEQUENCE [LARGE SCALE GENOMIC DNA]</scope>
    <source>
        <strain evidence="2 3">DHG54</strain>
    </source>
</reference>
<dbReference type="PROSITE" id="PS51819">
    <property type="entry name" value="VOC"/>
    <property type="match status" value="1"/>
</dbReference>
<dbReference type="EMBL" id="QQSY01000008">
    <property type="protein sequence ID" value="RDI96976.1"/>
    <property type="molecule type" value="Genomic_DNA"/>
</dbReference>
<dbReference type="InterPro" id="IPR029068">
    <property type="entry name" value="Glyas_Bleomycin-R_OHBP_Dase"/>
</dbReference>
<dbReference type="CDD" id="cd07251">
    <property type="entry name" value="VOC_like"/>
    <property type="match status" value="1"/>
</dbReference>
<dbReference type="PANTHER" id="PTHR36503:SF1">
    <property type="entry name" value="BLR2520 PROTEIN"/>
    <property type="match status" value="1"/>
</dbReference>
<proteinExistence type="predicted"/>
<protein>
    <submittedName>
        <fullName evidence="2">VOC family protein</fullName>
    </submittedName>
</protein>
<gene>
    <name evidence="2" type="ORF">DVT68_18985</name>
</gene>
<dbReference type="SUPFAM" id="SSF54593">
    <property type="entry name" value="Glyoxalase/Bleomycin resistance protein/Dihydroxybiphenyl dioxygenase"/>
    <property type="match status" value="1"/>
</dbReference>